<evidence type="ECO:0000313" key="11">
    <source>
        <dbReference type="Proteomes" id="UP000006048"/>
    </source>
</evidence>
<evidence type="ECO:0000256" key="7">
    <source>
        <dbReference type="PIRSR" id="PIRSR613078-2"/>
    </source>
</evidence>
<keyword evidence="11" id="KW-1185">Reference proteome</keyword>
<gene>
    <name evidence="5" type="primary">gpmA</name>
    <name evidence="10" type="ordered locus">Turpa_2252</name>
</gene>
<comment type="similarity">
    <text evidence="1 5">Belongs to the phosphoglycerate mutase family. BPG-dependent PGAM subfamily.</text>
</comment>
<dbReference type="PROSITE" id="PS00175">
    <property type="entry name" value="PG_MUTASE"/>
    <property type="match status" value="1"/>
</dbReference>
<dbReference type="OrthoDB" id="9781415at2"/>
<dbReference type="NCBIfam" id="NF002217">
    <property type="entry name" value="PRK01112.1"/>
    <property type="match status" value="1"/>
</dbReference>
<reference evidence="10 11" key="1">
    <citation type="submission" date="2012-06" db="EMBL/GenBank/DDBJ databases">
        <title>The complete chromosome of genome of Turneriella parva DSM 21527.</title>
        <authorList>
            <consortium name="US DOE Joint Genome Institute (JGI-PGF)"/>
            <person name="Lucas S."/>
            <person name="Han J."/>
            <person name="Lapidus A."/>
            <person name="Bruce D."/>
            <person name="Goodwin L."/>
            <person name="Pitluck S."/>
            <person name="Peters L."/>
            <person name="Kyrpides N."/>
            <person name="Mavromatis K."/>
            <person name="Ivanova N."/>
            <person name="Mikhailova N."/>
            <person name="Chertkov O."/>
            <person name="Detter J.C."/>
            <person name="Tapia R."/>
            <person name="Han C."/>
            <person name="Land M."/>
            <person name="Hauser L."/>
            <person name="Markowitz V."/>
            <person name="Cheng J.-F."/>
            <person name="Hugenholtz P."/>
            <person name="Woyke T."/>
            <person name="Wu D."/>
            <person name="Gronow S."/>
            <person name="Wellnitz S."/>
            <person name="Brambilla E."/>
            <person name="Klenk H.-P."/>
            <person name="Eisen J.A."/>
        </authorList>
    </citation>
    <scope>NUCLEOTIDE SEQUENCE [LARGE SCALE GENOMIC DNA]</scope>
    <source>
        <strain evidence="11">ATCC BAA-1111 / DSM 21527 / NCTC 11395 / H</strain>
    </source>
</reference>
<keyword evidence="3 5" id="KW-0324">Glycolysis</keyword>
<dbReference type="GO" id="GO:0006094">
    <property type="term" value="P:gluconeogenesis"/>
    <property type="evidence" value="ECO:0007669"/>
    <property type="project" value="UniProtKB-UniRule"/>
</dbReference>
<dbReference type="Proteomes" id="UP000006048">
    <property type="component" value="Chromosome"/>
</dbReference>
<comment type="function">
    <text evidence="5 9">Catalyzes the interconversion of 2-phosphoglycerate and 3-phosphoglycerate.</text>
</comment>
<evidence type="ECO:0000256" key="1">
    <source>
        <dbReference type="ARBA" id="ARBA00006717"/>
    </source>
</evidence>
<feature type="binding site" evidence="5 7">
    <location>
        <position position="58"/>
    </location>
    <ligand>
        <name>substrate</name>
    </ligand>
</feature>
<feature type="binding site" evidence="5 7">
    <location>
        <position position="123"/>
    </location>
    <ligand>
        <name>substrate</name>
    </ligand>
</feature>
<dbReference type="Gene3D" id="3.40.50.1240">
    <property type="entry name" value="Phosphoglycerate mutase-like"/>
    <property type="match status" value="1"/>
</dbReference>
<evidence type="ECO:0000256" key="3">
    <source>
        <dbReference type="ARBA" id="ARBA00023152"/>
    </source>
</evidence>
<dbReference type="STRING" id="869212.Turpa_2252"/>
<dbReference type="SUPFAM" id="SSF53254">
    <property type="entry name" value="Phosphoglycerate mutase-like"/>
    <property type="match status" value="1"/>
</dbReference>
<evidence type="ECO:0000256" key="8">
    <source>
        <dbReference type="PIRSR" id="PIRSR613078-3"/>
    </source>
</evidence>
<proteinExistence type="inferred from homology"/>
<dbReference type="PANTHER" id="PTHR11931">
    <property type="entry name" value="PHOSPHOGLYCERATE MUTASE"/>
    <property type="match status" value="1"/>
</dbReference>
<dbReference type="HAMAP" id="MF_01039">
    <property type="entry name" value="PGAM_GpmA"/>
    <property type="match status" value="1"/>
</dbReference>
<dbReference type="GO" id="GO:0006096">
    <property type="term" value="P:glycolytic process"/>
    <property type="evidence" value="ECO:0007669"/>
    <property type="project" value="UniProtKB-UniRule"/>
</dbReference>
<dbReference type="NCBIfam" id="TIGR01258">
    <property type="entry name" value="pgm_1"/>
    <property type="match status" value="1"/>
</dbReference>
<dbReference type="HOGENOM" id="CLU_033323_1_4_12"/>
<protein>
    <recommendedName>
        <fullName evidence="5 9">2,3-bisphosphoglycerate-dependent phosphoglycerate mutase</fullName>
        <shortName evidence="5">BPG-dependent PGAM</shortName>
        <shortName evidence="5">PGAM</shortName>
        <shortName evidence="5">Phosphoglyceromutase</shortName>
        <shortName evidence="5">dPGM</shortName>
        <ecNumber evidence="5 9">5.4.2.11</ecNumber>
    </recommendedName>
</protein>
<evidence type="ECO:0000256" key="5">
    <source>
        <dbReference type="HAMAP-Rule" id="MF_01039"/>
    </source>
</evidence>
<feature type="binding site" evidence="5 7">
    <location>
        <begin position="21"/>
        <end position="22"/>
    </location>
    <ligand>
        <name>substrate</name>
    </ligand>
</feature>
<dbReference type="PIRSF" id="PIRSF000709">
    <property type="entry name" value="6PFK_2-Ptase"/>
    <property type="match status" value="1"/>
</dbReference>
<dbReference type="AlphaFoldDB" id="I4B6J0"/>
<evidence type="ECO:0000256" key="6">
    <source>
        <dbReference type="PIRSR" id="PIRSR613078-1"/>
    </source>
</evidence>
<dbReference type="Pfam" id="PF00300">
    <property type="entry name" value="His_Phos_1"/>
    <property type="match status" value="2"/>
</dbReference>
<dbReference type="EMBL" id="CP002959">
    <property type="protein sequence ID" value="AFM12897.1"/>
    <property type="molecule type" value="Genomic_DNA"/>
</dbReference>
<dbReference type="InterPro" id="IPR005952">
    <property type="entry name" value="Phosphogly_mut1"/>
</dbReference>
<name>I4B6J0_TURPD</name>
<feature type="binding site" evidence="5 7">
    <location>
        <begin position="139"/>
        <end position="140"/>
    </location>
    <ligand>
        <name>substrate</name>
    </ligand>
</feature>
<keyword evidence="4 5" id="KW-0413">Isomerase</keyword>
<dbReference type="InterPro" id="IPR013078">
    <property type="entry name" value="His_Pase_superF_clade-1"/>
</dbReference>
<feature type="active site" description="Proton donor/acceptor" evidence="5 6">
    <location>
        <position position="112"/>
    </location>
</feature>
<dbReference type="EC" id="5.4.2.11" evidence="5 9"/>
<evidence type="ECO:0000313" key="10">
    <source>
        <dbReference type="EMBL" id="AFM12897.1"/>
    </source>
</evidence>
<accession>I4B6J0</accession>
<dbReference type="KEGG" id="tpx:Turpa_2252"/>
<feature type="binding site" evidence="5 7">
    <location>
        <begin position="183"/>
        <end position="184"/>
    </location>
    <ligand>
        <name>substrate</name>
    </ligand>
</feature>
<sequence>MAKLVLIRHGQSLWNLHNLFTGWVDVPLSAQGVQEAIAAGKRLSHEKFDIIYTSTLIRAITTAMIVMSENLEGKVPILQKENAEKPGDWFKIYSPASEANSIPVYSAWQLNERMYGELQGMNKEETAKKFGDAQVKIWRRSYDVPPPQGESLKDTAARSIPWFEKNIEPKLKEGKNILVAAHGNSLRSIIMHLEKLTEAQVLELELKTGEPVVFNAERGTIVRSAG</sequence>
<evidence type="ECO:0000256" key="4">
    <source>
        <dbReference type="ARBA" id="ARBA00023235"/>
    </source>
</evidence>
<feature type="binding site" evidence="5 7">
    <location>
        <begin position="112"/>
        <end position="115"/>
    </location>
    <ligand>
        <name>substrate</name>
    </ligand>
</feature>
<dbReference type="PATRIC" id="fig|869212.3.peg.2265"/>
<dbReference type="SMART" id="SM00855">
    <property type="entry name" value="PGAM"/>
    <property type="match status" value="1"/>
</dbReference>
<dbReference type="UniPathway" id="UPA00109">
    <property type="reaction ID" value="UER00186"/>
</dbReference>
<evidence type="ECO:0000256" key="2">
    <source>
        <dbReference type="ARBA" id="ARBA00022432"/>
    </source>
</evidence>
<feature type="site" description="Transition state stabilizer" evidence="5 8">
    <location>
        <position position="182"/>
    </location>
</feature>
<dbReference type="InterPro" id="IPR029033">
    <property type="entry name" value="His_PPase_superfam"/>
</dbReference>
<keyword evidence="2 5" id="KW-0312">Gluconeogenesis</keyword>
<organism evidence="10 11">
    <name type="scientific">Turneriella parva (strain ATCC BAA-1111 / DSM 21527 / NCTC 11395 / H)</name>
    <name type="common">Leptospira parva</name>
    <dbReference type="NCBI Taxonomy" id="869212"/>
    <lineage>
        <taxon>Bacteria</taxon>
        <taxon>Pseudomonadati</taxon>
        <taxon>Spirochaetota</taxon>
        <taxon>Spirochaetia</taxon>
        <taxon>Leptospirales</taxon>
        <taxon>Leptospiraceae</taxon>
        <taxon>Turneriella</taxon>
    </lineage>
</organism>
<evidence type="ECO:0000256" key="9">
    <source>
        <dbReference type="RuleBase" id="RU004512"/>
    </source>
</evidence>
<dbReference type="CDD" id="cd07067">
    <property type="entry name" value="HP_PGM_like"/>
    <property type="match status" value="1"/>
</dbReference>
<feature type="binding site" evidence="5 7">
    <location>
        <begin position="8"/>
        <end position="15"/>
    </location>
    <ligand>
        <name>substrate</name>
    </ligand>
</feature>
<dbReference type="InterPro" id="IPR001345">
    <property type="entry name" value="PG/BPGM_mutase_AS"/>
</dbReference>
<comment type="pathway">
    <text evidence="5 9">Carbohydrate degradation; glycolysis; pyruvate from D-glyceraldehyde 3-phosphate: step 3/5.</text>
</comment>
<dbReference type="GO" id="GO:0004619">
    <property type="term" value="F:phosphoglycerate mutase activity"/>
    <property type="evidence" value="ECO:0007669"/>
    <property type="project" value="UniProtKB-UniRule"/>
</dbReference>
<comment type="catalytic activity">
    <reaction evidence="5 9">
        <text>(2R)-2-phosphoglycerate = (2R)-3-phosphoglycerate</text>
        <dbReference type="Rhea" id="RHEA:15901"/>
        <dbReference type="ChEBI" id="CHEBI:58272"/>
        <dbReference type="ChEBI" id="CHEBI:58289"/>
        <dbReference type="EC" id="5.4.2.11"/>
    </reaction>
</comment>
<feature type="active site" description="Tele-phosphohistidine intermediate" evidence="5 6">
    <location>
        <position position="9"/>
    </location>
</feature>
<dbReference type="RefSeq" id="WP_014803403.1">
    <property type="nucleotide sequence ID" value="NC_018020.1"/>
</dbReference>